<keyword evidence="9" id="KW-0443">Lipid metabolism</keyword>
<evidence type="ECO:0000256" key="13">
    <source>
        <dbReference type="PIRSR" id="PIRSR000168-2"/>
    </source>
</evidence>
<evidence type="ECO:0000313" key="19">
    <source>
        <dbReference type="Proteomes" id="UP000007110"/>
    </source>
</evidence>
<feature type="binding site" evidence="13">
    <location>
        <position position="239"/>
    </location>
    <ligand>
        <name>FAD</name>
        <dbReference type="ChEBI" id="CHEBI:57692"/>
    </ligand>
</feature>
<dbReference type="PANTHER" id="PTHR10909">
    <property type="entry name" value="ELECTRON TRANSPORT OXIDOREDUCTASE"/>
    <property type="match status" value="1"/>
</dbReference>
<proteinExistence type="inferred from homology"/>
<dbReference type="GO" id="GO:0005777">
    <property type="term" value="C:peroxisome"/>
    <property type="evidence" value="ECO:0000318"/>
    <property type="project" value="GO_Central"/>
</dbReference>
<evidence type="ECO:0000256" key="12">
    <source>
        <dbReference type="PIRSR" id="PIRSR000168-1"/>
    </source>
</evidence>
<dbReference type="KEGG" id="spu:580903"/>
<keyword evidence="8" id="KW-0560">Oxidoreductase</keyword>
<dbReference type="GeneID" id="580903"/>
<dbReference type="OrthoDB" id="538336at2759"/>
<feature type="domain" description="Acyl-CoA oxidase/dehydrogenase middle" evidence="16">
    <location>
        <begin position="196"/>
        <end position="306"/>
    </location>
</feature>
<organism evidence="18 19">
    <name type="scientific">Strongylocentrotus purpuratus</name>
    <name type="common">Purple sea urchin</name>
    <dbReference type="NCBI Taxonomy" id="7668"/>
    <lineage>
        <taxon>Eukaryota</taxon>
        <taxon>Metazoa</taxon>
        <taxon>Echinodermata</taxon>
        <taxon>Eleutherozoa</taxon>
        <taxon>Echinozoa</taxon>
        <taxon>Echinoidea</taxon>
        <taxon>Euechinoidea</taxon>
        <taxon>Echinacea</taxon>
        <taxon>Camarodonta</taxon>
        <taxon>Echinidea</taxon>
        <taxon>Strongylocentrotidae</taxon>
        <taxon>Strongylocentrotus</taxon>
    </lineage>
</organism>
<evidence type="ECO:0000256" key="8">
    <source>
        <dbReference type="ARBA" id="ARBA00023002"/>
    </source>
</evidence>
<evidence type="ECO:0000256" key="14">
    <source>
        <dbReference type="SAM" id="MobiDB-lite"/>
    </source>
</evidence>
<dbReference type="SUPFAM" id="SSF47203">
    <property type="entry name" value="Acyl-CoA dehydrogenase C-terminal domain-like"/>
    <property type="match status" value="2"/>
</dbReference>
<feature type="domain" description="Acyl-CoA oxidase C-alpha1" evidence="17">
    <location>
        <begin position="343"/>
        <end position="507"/>
    </location>
</feature>
<evidence type="ECO:0000256" key="9">
    <source>
        <dbReference type="ARBA" id="ARBA00023098"/>
    </source>
</evidence>
<feature type="domain" description="Acyl-CoA oxidase C-terminal" evidence="15">
    <location>
        <begin position="551"/>
        <end position="728"/>
    </location>
</feature>
<dbReference type="GO" id="GO:0005504">
    <property type="term" value="F:fatty acid binding"/>
    <property type="evidence" value="ECO:0000318"/>
    <property type="project" value="GO_Central"/>
</dbReference>
<dbReference type="InterPro" id="IPR036250">
    <property type="entry name" value="AcylCo_DH-like_C"/>
</dbReference>
<evidence type="ECO:0000256" key="5">
    <source>
        <dbReference type="ARBA" id="ARBA00022630"/>
    </source>
</evidence>
<dbReference type="Gene3D" id="2.40.110.10">
    <property type="entry name" value="Butyryl-CoA Dehydrogenase, subunit A, domain 2"/>
    <property type="match status" value="1"/>
</dbReference>
<evidence type="ECO:0000256" key="10">
    <source>
        <dbReference type="ARBA" id="ARBA00023140"/>
    </source>
</evidence>
<dbReference type="InterPro" id="IPR009100">
    <property type="entry name" value="AcylCoA_DH/oxidase_NM_dom_sf"/>
</dbReference>
<dbReference type="GO" id="GO:0016402">
    <property type="term" value="F:pristanoyl-CoA oxidase activity"/>
    <property type="evidence" value="ECO:0000318"/>
    <property type="project" value="GO_Central"/>
</dbReference>
<dbReference type="Proteomes" id="UP000007110">
    <property type="component" value="Unassembled WGS sequence"/>
</dbReference>
<dbReference type="GO" id="GO:0071949">
    <property type="term" value="F:FAD binding"/>
    <property type="evidence" value="ECO:0007669"/>
    <property type="project" value="InterPro"/>
</dbReference>
<dbReference type="PANTHER" id="PTHR10909:SF390">
    <property type="entry name" value="PEROXISOMAL ACYL-COENZYME A OXIDASE 3"/>
    <property type="match status" value="1"/>
</dbReference>
<evidence type="ECO:0000256" key="3">
    <source>
        <dbReference type="ARBA" id="ARBA00005189"/>
    </source>
</evidence>
<name>A0A7M7P7F4_STRPU</name>
<dbReference type="FunFam" id="1.20.140.10:FF:000007">
    <property type="entry name" value="Acyl-coenzyme A oxidase"/>
    <property type="match status" value="1"/>
</dbReference>
<dbReference type="GO" id="GO:0033540">
    <property type="term" value="P:fatty acid beta-oxidation using acyl-CoA oxidase"/>
    <property type="evidence" value="ECO:0000318"/>
    <property type="project" value="GO_Central"/>
</dbReference>
<dbReference type="Pfam" id="PF22924">
    <property type="entry name" value="ACOX_C_alpha1"/>
    <property type="match status" value="1"/>
</dbReference>
<dbReference type="Pfam" id="PF01756">
    <property type="entry name" value="ACOX"/>
    <property type="match status" value="1"/>
</dbReference>
<keyword evidence="6 11" id="KW-0274">FAD</keyword>
<dbReference type="Pfam" id="PF02770">
    <property type="entry name" value="Acyl-CoA_dh_M"/>
    <property type="match status" value="1"/>
</dbReference>
<evidence type="ECO:0000256" key="11">
    <source>
        <dbReference type="PIRNR" id="PIRNR000168"/>
    </source>
</evidence>
<dbReference type="InterPro" id="IPR055060">
    <property type="entry name" value="ACOX_C_alpha1"/>
</dbReference>
<dbReference type="FunFam" id="1.20.140.10:FF:000010">
    <property type="entry name" value="Acyl-coenzyme A oxidase"/>
    <property type="match status" value="1"/>
</dbReference>
<dbReference type="InterPro" id="IPR002655">
    <property type="entry name" value="Acyl-CoA_oxidase_C"/>
</dbReference>
<dbReference type="PIRSF" id="PIRSF000168">
    <property type="entry name" value="Acyl-CoA_oxidase"/>
    <property type="match status" value="1"/>
</dbReference>
<evidence type="ECO:0000259" key="15">
    <source>
        <dbReference type="Pfam" id="PF01756"/>
    </source>
</evidence>
<dbReference type="Gene3D" id="1.20.140.10">
    <property type="entry name" value="Butyryl-CoA Dehydrogenase, subunit A, domain 3"/>
    <property type="match status" value="2"/>
</dbReference>
<dbReference type="AlphaFoldDB" id="A0A7M7P7F4"/>
<evidence type="ECO:0000313" key="18">
    <source>
        <dbReference type="EnsemblMetazoa" id="XP_030847466"/>
    </source>
</evidence>
<evidence type="ECO:0000256" key="6">
    <source>
        <dbReference type="ARBA" id="ARBA00022827"/>
    </source>
</evidence>
<dbReference type="InParanoid" id="A0A7M7P7F4"/>
<evidence type="ECO:0000256" key="7">
    <source>
        <dbReference type="ARBA" id="ARBA00022832"/>
    </source>
</evidence>
<accession>A0A7M7P7F4</accession>
<feature type="active site" description="Proton acceptor" evidence="12">
    <location>
        <position position="492"/>
    </location>
</feature>
<evidence type="ECO:0000256" key="1">
    <source>
        <dbReference type="ARBA" id="ARBA00001974"/>
    </source>
</evidence>
<reference evidence="18" key="2">
    <citation type="submission" date="2021-01" db="UniProtKB">
        <authorList>
            <consortium name="EnsemblMetazoa"/>
        </authorList>
    </citation>
    <scope>IDENTIFICATION</scope>
</reference>
<dbReference type="InterPro" id="IPR006091">
    <property type="entry name" value="Acyl-CoA_Oxase/DH_mid-dom"/>
</dbReference>
<comment type="similarity">
    <text evidence="4 11">Belongs to the acyl-CoA oxidase family.</text>
</comment>
<dbReference type="FunFam" id="2.40.110.10:FF:000005">
    <property type="entry name" value="Acyl-coenzyme A oxidase"/>
    <property type="match status" value="1"/>
</dbReference>
<keyword evidence="7" id="KW-0276">Fatty acid metabolism</keyword>
<dbReference type="OMA" id="SINKRFA"/>
<dbReference type="EnsemblMetazoa" id="XM_030991606">
    <property type="protein sequence ID" value="XP_030847466"/>
    <property type="gene ID" value="LOC580903"/>
</dbReference>
<dbReference type="GO" id="GO:0050660">
    <property type="term" value="F:flavin adenine dinucleotide binding"/>
    <property type="evidence" value="ECO:0000318"/>
    <property type="project" value="GO_Central"/>
</dbReference>
<keyword evidence="19" id="KW-1185">Reference proteome</keyword>
<sequence>MSKVRLLDKLVQERAGVDGASSRNAPGVADQVLSGSASSNDEDTTPDEKHIFEVLPDLPAGPLDVYRKNATFDWKAMKVAFEGEECIRYHYKIWKTLEKDPLFQHSQRPLTMEESRALVFRQVQQLVRYNFLSMEGILANPDTISWFNSAVCLYDAALSTKFNLNKNLFGQTLRASGSMKYEDIVTKSDALEIIGCFALTELAHGSNTRAMRTTAKYDPSTREFVVNTPDIEAAKVWVGNLGKSATHAIVYAQLYTHDGTCHGLNSFIVPIRDPKTLLPLPGVFVGDLGEKLGLHGLDNGFVSFHNFRIPRENLINRTGDVTESGQFVTPFKDPNKRFGASVGALSSGRVGITNIGVGNLKLAVTIAVRYSAVRRQFGPTADEELPVLEYQMQQWRLLPYVAGAFVLHYFSDKLFKHLVECQVSLMLGDKSERQAELGKEMHALSSASKPLSSWLARDCIQECREACGGHGYLWVNRFGVLRDDHDPNCTYEGDNNVLLQQTSNYLLALFAAKKRGETISSPIGTFDFLDSMFEIIKQKFTVRKLEDVIKPQVILGAYRWLVVYLLQESSHKLQQELMNGKDAFSARNDSQVYFCRTLAIAFMEHTLLEQFWNYLQTGDFIPEQTAVLTKLCSLYGLWSLEKHMATLYQGGYFSGAETARLIRDAILHLCRDVKNDAVSLVDVLAPPDFILNSPIGCADGQVYKRLYNAILQTPKCLERPDWWKEFLDTPIVGSAPPAKL</sequence>
<feature type="binding site" evidence="13">
    <location>
        <position position="200"/>
    </location>
    <ligand>
        <name>FAD</name>
        <dbReference type="ChEBI" id="CHEBI:57692"/>
    </ligand>
</feature>
<dbReference type="InterPro" id="IPR046373">
    <property type="entry name" value="Acyl-CoA_Oxase/DH_mid-dom_sf"/>
</dbReference>
<comment type="subcellular location">
    <subcellularLocation>
        <location evidence="2">Peroxisome</location>
    </subcellularLocation>
</comment>
<dbReference type="RefSeq" id="XP_030847466.1">
    <property type="nucleotide sequence ID" value="XM_030991606.1"/>
</dbReference>
<comment type="pathway">
    <text evidence="3">Lipid metabolism.</text>
</comment>
<evidence type="ECO:0000259" key="16">
    <source>
        <dbReference type="Pfam" id="PF02770"/>
    </source>
</evidence>
<dbReference type="SUPFAM" id="SSF56645">
    <property type="entry name" value="Acyl-CoA dehydrogenase NM domain-like"/>
    <property type="match status" value="1"/>
</dbReference>
<evidence type="ECO:0000259" key="17">
    <source>
        <dbReference type="Pfam" id="PF22924"/>
    </source>
</evidence>
<feature type="region of interest" description="Disordered" evidence="14">
    <location>
        <begin position="16"/>
        <end position="46"/>
    </location>
</feature>
<comment type="cofactor">
    <cofactor evidence="1">
        <name>FAD</name>
        <dbReference type="ChEBI" id="CHEBI:57692"/>
    </cofactor>
</comment>
<reference evidence="19" key="1">
    <citation type="submission" date="2015-02" db="EMBL/GenBank/DDBJ databases">
        <title>Genome sequencing for Strongylocentrotus purpuratus.</title>
        <authorList>
            <person name="Murali S."/>
            <person name="Liu Y."/>
            <person name="Vee V."/>
            <person name="English A."/>
            <person name="Wang M."/>
            <person name="Skinner E."/>
            <person name="Han Y."/>
            <person name="Muzny D.M."/>
            <person name="Worley K.C."/>
            <person name="Gibbs R.A."/>
        </authorList>
    </citation>
    <scope>NUCLEOTIDE SEQUENCE</scope>
</reference>
<evidence type="ECO:0000256" key="4">
    <source>
        <dbReference type="ARBA" id="ARBA00006288"/>
    </source>
</evidence>
<keyword evidence="5 11" id="KW-0285">Flavoprotein</keyword>
<keyword evidence="10" id="KW-0576">Peroxisome</keyword>
<protein>
    <recommendedName>
        <fullName evidence="11">Acyl-coenzyme A oxidase</fullName>
    </recommendedName>
</protein>
<evidence type="ECO:0000256" key="2">
    <source>
        <dbReference type="ARBA" id="ARBA00004275"/>
    </source>
</evidence>
<dbReference type="InterPro" id="IPR012258">
    <property type="entry name" value="Acyl-CoA_oxidase"/>
</dbReference>